<organism evidence="2 3">
    <name type="scientific">Rhodobacter ferrooxidans</name>
    <dbReference type="NCBI Taxonomy" id="371731"/>
    <lineage>
        <taxon>Bacteria</taxon>
        <taxon>Pseudomonadati</taxon>
        <taxon>Pseudomonadota</taxon>
        <taxon>Alphaproteobacteria</taxon>
        <taxon>Rhodobacterales</taxon>
        <taxon>Rhodobacter group</taxon>
        <taxon>Rhodobacter</taxon>
    </lineage>
</organism>
<gene>
    <name evidence="2" type="ORF">Rsw2DRAFT_0367</name>
</gene>
<feature type="transmembrane region" description="Helical" evidence="1">
    <location>
        <begin position="213"/>
        <end position="230"/>
    </location>
</feature>
<keyword evidence="1" id="KW-0472">Membrane</keyword>
<feature type="transmembrane region" description="Helical" evidence="1">
    <location>
        <begin position="56"/>
        <end position="76"/>
    </location>
</feature>
<dbReference type="eggNOG" id="COG3213">
    <property type="taxonomic scope" value="Bacteria"/>
</dbReference>
<dbReference type="Proteomes" id="UP000010121">
    <property type="component" value="Unassembled WGS sequence"/>
</dbReference>
<dbReference type="Pfam" id="PF05940">
    <property type="entry name" value="NnrS"/>
    <property type="match status" value="1"/>
</dbReference>
<comment type="caution">
    <text evidence="2">The sequence shown here is derived from an EMBL/GenBank/DDBJ whole genome shotgun (WGS) entry which is preliminary data.</text>
</comment>
<feature type="transmembrane region" description="Helical" evidence="1">
    <location>
        <begin position="356"/>
        <end position="380"/>
    </location>
</feature>
<feature type="transmembrane region" description="Helical" evidence="1">
    <location>
        <begin position="26"/>
        <end position="44"/>
    </location>
</feature>
<sequence>MAQVPLQPGRKGQAVKSFFEAPHRPFFPLSALWALIGGVFWLLSLQGSGPEYASMAAFHAPMLILGFGGAATAGFMLTSLPGWTKRPLVSGALLTTLVLAWALGQIALGFGIATPLVVLFPLALGAVMLRSIYAAKVWPRLWALLAPVALGVVALAYMGWPKAAGDWLALHPQAPVLIYLVLLSLVGARSIIGFGRNFLLRSERPAPEVAGRWEELLALGFLILGIASYLATEGALGAVGLLAAAAAQVWRLRRFWLSPVWREPLLAVLLGGFAWLPIGLFALALARLEIGPLTPKDALHGLTMGLMGGMIAAMAGRAAARRVAGALVARPGLLVACGLIWLATALRMAAPFWPETAVLVMSTAAALWCLGWLIWLWAFIPALRGPVIRPVLSGSKVSV</sequence>
<keyword evidence="3" id="KW-1185">Reference proteome</keyword>
<evidence type="ECO:0000313" key="3">
    <source>
        <dbReference type="Proteomes" id="UP000010121"/>
    </source>
</evidence>
<feature type="transmembrane region" description="Helical" evidence="1">
    <location>
        <begin position="236"/>
        <end position="253"/>
    </location>
</feature>
<accession>C8RX39</accession>
<dbReference type="AlphaFoldDB" id="C8RX39"/>
<feature type="transmembrane region" description="Helical" evidence="1">
    <location>
        <begin position="172"/>
        <end position="192"/>
    </location>
</feature>
<evidence type="ECO:0000313" key="2">
    <source>
        <dbReference type="EMBL" id="EEW26564.1"/>
    </source>
</evidence>
<feature type="transmembrane region" description="Helical" evidence="1">
    <location>
        <begin position="110"/>
        <end position="129"/>
    </location>
</feature>
<dbReference type="InterPro" id="IPR010266">
    <property type="entry name" value="NnrS"/>
</dbReference>
<dbReference type="EMBL" id="ACYY01000002">
    <property type="protein sequence ID" value="EEW26564.1"/>
    <property type="molecule type" value="Genomic_DNA"/>
</dbReference>
<dbReference type="RefSeq" id="WP_008027456.1">
    <property type="nucleotide sequence ID" value="NZ_ACYY01000002.1"/>
</dbReference>
<keyword evidence="1" id="KW-1133">Transmembrane helix</keyword>
<proteinExistence type="predicted"/>
<feature type="transmembrane region" description="Helical" evidence="1">
    <location>
        <begin position="88"/>
        <end position="104"/>
    </location>
</feature>
<dbReference type="STRING" id="371731.Rsw2DRAFT_0367"/>
<feature type="transmembrane region" description="Helical" evidence="1">
    <location>
        <begin position="332"/>
        <end position="350"/>
    </location>
</feature>
<feature type="transmembrane region" description="Helical" evidence="1">
    <location>
        <begin position="265"/>
        <end position="286"/>
    </location>
</feature>
<reference evidence="2 3" key="1">
    <citation type="submission" date="2009-08" db="EMBL/GenBank/DDBJ databases">
        <title>The draft genome of Rhodobacter sp. SW2.</title>
        <authorList>
            <consortium name="US DOE Joint Genome Institute (JGI-PGF)"/>
            <person name="Lucas S."/>
            <person name="Copeland A."/>
            <person name="Lapidus A."/>
            <person name="Glavina del Rio T."/>
            <person name="Tice H."/>
            <person name="Bruce D."/>
            <person name="Goodwin L."/>
            <person name="Pitluck S."/>
            <person name="Larimer F."/>
            <person name="Land M.L."/>
            <person name="Hauser L."/>
            <person name="Emerson D."/>
        </authorList>
    </citation>
    <scope>NUCLEOTIDE SEQUENCE [LARGE SCALE GENOMIC DNA]</scope>
    <source>
        <strain evidence="2 3">SW2</strain>
    </source>
</reference>
<name>C8RX39_9RHOB</name>
<dbReference type="OrthoDB" id="9770040at2"/>
<evidence type="ECO:0000256" key="1">
    <source>
        <dbReference type="SAM" id="Phobius"/>
    </source>
</evidence>
<feature type="transmembrane region" description="Helical" evidence="1">
    <location>
        <begin position="141"/>
        <end position="160"/>
    </location>
</feature>
<feature type="transmembrane region" description="Helical" evidence="1">
    <location>
        <begin position="298"/>
        <end position="320"/>
    </location>
</feature>
<protein>
    <submittedName>
        <fullName evidence="2">NnrS family protein</fullName>
    </submittedName>
</protein>
<keyword evidence="1" id="KW-0812">Transmembrane</keyword>